<dbReference type="InterPro" id="IPR051611">
    <property type="entry name" value="ECF_transporter_component"/>
</dbReference>
<evidence type="ECO:0000256" key="4">
    <source>
        <dbReference type="ARBA" id="ARBA00022692"/>
    </source>
</evidence>
<protein>
    <submittedName>
        <fullName evidence="8">Cobalt ECF transporter T component CbiQ</fullName>
    </submittedName>
</protein>
<name>A0ABT0DH74_9HYPH</name>
<keyword evidence="9" id="KW-1185">Reference proteome</keyword>
<proteinExistence type="inferred from homology"/>
<dbReference type="InterPro" id="IPR012809">
    <property type="entry name" value="ECF_CbiQ"/>
</dbReference>
<dbReference type="RefSeq" id="WP_247198229.1">
    <property type="nucleotide sequence ID" value="NZ_JALKCG010000001.1"/>
</dbReference>
<evidence type="ECO:0000256" key="5">
    <source>
        <dbReference type="ARBA" id="ARBA00022989"/>
    </source>
</evidence>
<dbReference type="CDD" id="cd16914">
    <property type="entry name" value="EcfT"/>
    <property type="match status" value="1"/>
</dbReference>
<reference evidence="8 9" key="1">
    <citation type="submission" date="2022-04" db="EMBL/GenBank/DDBJ databases">
        <authorList>
            <person name="Grouzdev D.S."/>
            <person name="Pantiukh K.S."/>
            <person name="Krutkina M.S."/>
        </authorList>
    </citation>
    <scope>NUCLEOTIDE SEQUENCE [LARGE SCALE GENOMIC DNA]</scope>
    <source>
        <strain evidence="8 9">Jip08</strain>
    </source>
</reference>
<evidence type="ECO:0000313" key="9">
    <source>
        <dbReference type="Proteomes" id="UP001202867"/>
    </source>
</evidence>
<evidence type="ECO:0000256" key="6">
    <source>
        <dbReference type="ARBA" id="ARBA00023136"/>
    </source>
</evidence>
<keyword evidence="5 7" id="KW-1133">Transmembrane helix</keyword>
<dbReference type="PANTHER" id="PTHR34857">
    <property type="entry name" value="SLL0384 PROTEIN"/>
    <property type="match status" value="1"/>
</dbReference>
<dbReference type="Proteomes" id="UP001202867">
    <property type="component" value="Unassembled WGS sequence"/>
</dbReference>
<evidence type="ECO:0000256" key="3">
    <source>
        <dbReference type="ARBA" id="ARBA00022475"/>
    </source>
</evidence>
<comment type="subcellular location">
    <subcellularLocation>
        <location evidence="1">Cell membrane</location>
        <topology evidence="1">Multi-pass membrane protein</topology>
    </subcellularLocation>
</comment>
<dbReference type="NCBIfam" id="TIGR02454">
    <property type="entry name" value="ECF_T_CbiQ"/>
    <property type="match status" value="1"/>
</dbReference>
<sequence length="237" mass="25552">MILAPTDLRLRLAATSIAVACLSQLRSPAIAAAALAVALALWLASPARRHGHRLLHVEGFVLLLFLTLPFTVKGAPVFTIGPLAASAEGFARAALVALKMSAALLLVAALLGDLEPARLGGALRGLRVPEPVVRLFVLTARYVGLIRDEARRLREAMRVRAFRPRTDRHTWRSYGNLIGMLLVRALDRARRVEEAMACRGYDGRFPYAPLPAPLLRDWAGFALLAGGGILALAMDIA</sequence>
<feature type="transmembrane region" description="Helical" evidence="7">
    <location>
        <begin position="60"/>
        <end position="81"/>
    </location>
</feature>
<keyword evidence="4 7" id="KW-0812">Transmembrane</keyword>
<reference evidence="9" key="2">
    <citation type="submission" date="2023-07" db="EMBL/GenBank/DDBJ databases">
        <title>Ancylobacter moscoviensis sp. nov., facultatively methylotrophic bacteria from activated sludge and the reclassification of Starkeya novella (Starkey 1934) Kelly et al. 2000 as Ancylobacter novellus comb. nov., Starkeya koreensis Im et al. 2006 as Ancylobacter koreensis comb.nov., Angulomicrobium tetraedrale Vasil'eva et al. 1986 as Ancylobacter tetraedralis comb. nov., Angulomicrobium amanitiforme Fritz et al. 2004 as Ancylobacter amanitiformis comb. nov. and Methylorhabdus multivorans Doronina et al. 1996 as Ancylobacter multivorans comb. nov. and emended description of the genus Ancylobacter.</title>
        <authorList>
            <person name="Doronina N."/>
            <person name="Chemodurova A."/>
            <person name="Grouzdev D."/>
            <person name="Koziaeva V."/>
            <person name="Shi W."/>
            <person name="Wu L."/>
            <person name="Kaparullina E."/>
        </authorList>
    </citation>
    <scope>NUCLEOTIDE SEQUENCE [LARGE SCALE GENOMIC DNA]</scope>
    <source>
        <strain evidence="9">Jip08</strain>
    </source>
</reference>
<evidence type="ECO:0000256" key="7">
    <source>
        <dbReference type="SAM" id="Phobius"/>
    </source>
</evidence>
<dbReference type="InterPro" id="IPR003339">
    <property type="entry name" value="ABC/ECF_trnsptr_transmembrane"/>
</dbReference>
<comment type="caution">
    <text evidence="8">The sequence shown here is derived from an EMBL/GenBank/DDBJ whole genome shotgun (WGS) entry which is preliminary data.</text>
</comment>
<accession>A0ABT0DH74</accession>
<dbReference type="EMBL" id="JALKCG010000001">
    <property type="protein sequence ID" value="MCK0206624.1"/>
    <property type="molecule type" value="Genomic_DNA"/>
</dbReference>
<gene>
    <name evidence="8" type="primary">cbiQ</name>
    <name evidence="8" type="ORF">MWN33_01085</name>
</gene>
<evidence type="ECO:0000256" key="2">
    <source>
        <dbReference type="ARBA" id="ARBA00008564"/>
    </source>
</evidence>
<keyword evidence="6 7" id="KW-0472">Membrane</keyword>
<evidence type="ECO:0000256" key="1">
    <source>
        <dbReference type="ARBA" id="ARBA00004651"/>
    </source>
</evidence>
<keyword evidence="3" id="KW-1003">Cell membrane</keyword>
<comment type="similarity">
    <text evidence="2">Belongs to the CbiQ family.</text>
</comment>
<organism evidence="8 9">
    <name type="scientific">Ancylobacter koreensis</name>
    <dbReference type="NCBI Taxonomy" id="266121"/>
    <lineage>
        <taxon>Bacteria</taxon>
        <taxon>Pseudomonadati</taxon>
        <taxon>Pseudomonadota</taxon>
        <taxon>Alphaproteobacteria</taxon>
        <taxon>Hyphomicrobiales</taxon>
        <taxon>Xanthobacteraceae</taxon>
        <taxon>Ancylobacter</taxon>
    </lineage>
</organism>
<dbReference type="PANTHER" id="PTHR34857:SF2">
    <property type="entry name" value="SLL0384 PROTEIN"/>
    <property type="match status" value="1"/>
</dbReference>
<feature type="transmembrane region" description="Helical" evidence="7">
    <location>
        <begin position="93"/>
        <end position="111"/>
    </location>
</feature>
<dbReference type="Pfam" id="PF02361">
    <property type="entry name" value="CbiQ"/>
    <property type="match status" value="1"/>
</dbReference>
<evidence type="ECO:0000313" key="8">
    <source>
        <dbReference type="EMBL" id="MCK0206624.1"/>
    </source>
</evidence>